<accession>A0A2W0HCJ0</accession>
<dbReference type="OrthoDB" id="9811381at2"/>
<comment type="caution">
    <text evidence="8">The sequence shown here is derived from an EMBL/GenBank/DDBJ whole genome shotgun (WGS) entry which is preliminary data.</text>
</comment>
<dbReference type="InterPro" id="IPR035926">
    <property type="entry name" value="NusB-like_sf"/>
</dbReference>
<dbReference type="PANTHER" id="PTHR11078">
    <property type="entry name" value="N UTILIZATION SUBSTANCE PROTEIN B-RELATED"/>
    <property type="match status" value="1"/>
</dbReference>
<feature type="domain" description="NusB/RsmB/TIM44" evidence="7">
    <location>
        <begin position="5"/>
        <end position="127"/>
    </location>
</feature>
<dbReference type="NCBIfam" id="TIGR01951">
    <property type="entry name" value="nusB"/>
    <property type="match status" value="1"/>
</dbReference>
<organism evidence="8 9">
    <name type="scientific">Alteribacter lacisalsi</name>
    <dbReference type="NCBI Taxonomy" id="2045244"/>
    <lineage>
        <taxon>Bacteria</taxon>
        <taxon>Bacillati</taxon>
        <taxon>Bacillota</taxon>
        <taxon>Bacilli</taxon>
        <taxon>Bacillales</taxon>
        <taxon>Bacillaceae</taxon>
        <taxon>Alteribacter</taxon>
    </lineage>
</organism>
<dbReference type="HAMAP" id="MF_00073">
    <property type="entry name" value="NusB"/>
    <property type="match status" value="1"/>
</dbReference>
<dbReference type="EMBL" id="PDOF01000001">
    <property type="protein sequence ID" value="PYZ98576.1"/>
    <property type="molecule type" value="Genomic_DNA"/>
</dbReference>
<proteinExistence type="inferred from homology"/>
<comment type="similarity">
    <text evidence="1 6">Belongs to the NusB family.</text>
</comment>
<dbReference type="InterPro" id="IPR011605">
    <property type="entry name" value="NusB_fam"/>
</dbReference>
<keyword evidence="9" id="KW-1185">Reference proteome</keyword>
<dbReference type="GO" id="GO:0031564">
    <property type="term" value="P:transcription antitermination"/>
    <property type="evidence" value="ECO:0007669"/>
    <property type="project" value="UniProtKB-KW"/>
</dbReference>
<evidence type="ECO:0000259" key="7">
    <source>
        <dbReference type="Pfam" id="PF01029"/>
    </source>
</evidence>
<evidence type="ECO:0000256" key="1">
    <source>
        <dbReference type="ARBA" id="ARBA00005952"/>
    </source>
</evidence>
<name>A0A2W0HCJ0_9BACI</name>
<dbReference type="AlphaFoldDB" id="A0A2W0HCJ0"/>
<dbReference type="GO" id="GO:0003723">
    <property type="term" value="F:RNA binding"/>
    <property type="evidence" value="ECO:0007669"/>
    <property type="project" value="UniProtKB-UniRule"/>
</dbReference>
<evidence type="ECO:0000256" key="5">
    <source>
        <dbReference type="ARBA" id="ARBA00023163"/>
    </source>
</evidence>
<dbReference type="GO" id="GO:0005829">
    <property type="term" value="C:cytosol"/>
    <property type="evidence" value="ECO:0007669"/>
    <property type="project" value="TreeGrafter"/>
</dbReference>
<evidence type="ECO:0000256" key="6">
    <source>
        <dbReference type="HAMAP-Rule" id="MF_00073"/>
    </source>
</evidence>
<dbReference type="GO" id="GO:0006353">
    <property type="term" value="P:DNA-templated transcription termination"/>
    <property type="evidence" value="ECO:0007669"/>
    <property type="project" value="UniProtKB-UniRule"/>
</dbReference>
<evidence type="ECO:0000313" key="9">
    <source>
        <dbReference type="Proteomes" id="UP000248066"/>
    </source>
</evidence>
<dbReference type="RefSeq" id="WP_110518582.1">
    <property type="nucleotide sequence ID" value="NZ_PDOF01000001.1"/>
</dbReference>
<dbReference type="Gene3D" id="1.10.940.10">
    <property type="entry name" value="NusB-like"/>
    <property type="match status" value="1"/>
</dbReference>
<keyword evidence="4 6" id="KW-0805">Transcription regulation</keyword>
<comment type="function">
    <text evidence="6">Involved in transcription antitermination. Required for transcription of ribosomal RNA (rRNA) genes. Binds specifically to the boxA antiterminator sequence of the ribosomal RNA (rrn) operons.</text>
</comment>
<evidence type="ECO:0000256" key="4">
    <source>
        <dbReference type="ARBA" id="ARBA00023015"/>
    </source>
</evidence>
<protein>
    <recommendedName>
        <fullName evidence="6">Transcription antitermination protein NusB</fullName>
    </recommendedName>
    <alternativeName>
        <fullName evidence="6">Antitermination factor NusB</fullName>
    </alternativeName>
</protein>
<sequence length="133" mass="14886">MNRRVARIKAVQSLYQIDMTGVDYDEAIGTVLEEDEEATPFLTSLVKGTMAHTDEIDEHLNGAMEHWTIGRVANVNRAIMRMAVYEMKWEEDIPVNVSLNEAIDLAKGFSADEESGRFVNGVLSKIAESLPKE</sequence>
<keyword evidence="3 6" id="KW-0694">RNA-binding</keyword>
<dbReference type="InterPro" id="IPR006027">
    <property type="entry name" value="NusB_RsmB_TIM44"/>
</dbReference>
<reference evidence="8 9" key="1">
    <citation type="submission" date="2017-10" db="EMBL/GenBank/DDBJ databases">
        <title>Bacillus sp. nov., a halophilic bacterium isolated from a Yangshapao Lake.</title>
        <authorList>
            <person name="Wang H."/>
        </authorList>
    </citation>
    <scope>NUCLEOTIDE SEQUENCE [LARGE SCALE GENOMIC DNA]</scope>
    <source>
        <strain evidence="8 9">YSP-3</strain>
    </source>
</reference>
<evidence type="ECO:0000256" key="3">
    <source>
        <dbReference type="ARBA" id="ARBA00022884"/>
    </source>
</evidence>
<keyword evidence="5 6" id="KW-0804">Transcription</keyword>
<dbReference type="Pfam" id="PF01029">
    <property type="entry name" value="NusB"/>
    <property type="match status" value="1"/>
</dbReference>
<gene>
    <name evidence="6" type="primary">nusB</name>
    <name evidence="8" type="ORF">CR205_08325</name>
</gene>
<evidence type="ECO:0000313" key="8">
    <source>
        <dbReference type="EMBL" id="PYZ98576.1"/>
    </source>
</evidence>
<keyword evidence="2 6" id="KW-0889">Transcription antitermination</keyword>
<evidence type="ECO:0000256" key="2">
    <source>
        <dbReference type="ARBA" id="ARBA00022814"/>
    </source>
</evidence>
<dbReference type="PANTHER" id="PTHR11078:SF3">
    <property type="entry name" value="ANTITERMINATION NUSB DOMAIN-CONTAINING PROTEIN"/>
    <property type="match status" value="1"/>
</dbReference>
<dbReference type="Proteomes" id="UP000248066">
    <property type="component" value="Unassembled WGS sequence"/>
</dbReference>
<dbReference type="SUPFAM" id="SSF48013">
    <property type="entry name" value="NusB-like"/>
    <property type="match status" value="1"/>
</dbReference>